<dbReference type="EMBL" id="BGPR01001058">
    <property type="protein sequence ID" value="GBM44229.1"/>
    <property type="molecule type" value="Genomic_DNA"/>
</dbReference>
<dbReference type="AlphaFoldDB" id="A0A4Y2FV35"/>
<gene>
    <name evidence="1" type="ORF">AVEN_15562-2_1</name>
</gene>
<dbReference type="Proteomes" id="UP000499080">
    <property type="component" value="Unassembled WGS sequence"/>
</dbReference>
<name>A0A4Y2FV35_ARAVE</name>
<protein>
    <submittedName>
        <fullName evidence="1">Uncharacterized protein</fullName>
    </submittedName>
</protein>
<comment type="caution">
    <text evidence="1">The sequence shown here is derived from an EMBL/GenBank/DDBJ whole genome shotgun (WGS) entry which is preliminary data.</text>
</comment>
<keyword evidence="2" id="KW-1185">Reference proteome</keyword>
<accession>A0A4Y2FV35</accession>
<evidence type="ECO:0000313" key="1">
    <source>
        <dbReference type="EMBL" id="GBM44229.1"/>
    </source>
</evidence>
<evidence type="ECO:0000313" key="2">
    <source>
        <dbReference type="Proteomes" id="UP000499080"/>
    </source>
</evidence>
<reference evidence="1 2" key="1">
    <citation type="journal article" date="2019" name="Sci. Rep.">
        <title>Orb-weaving spider Araneus ventricosus genome elucidates the spidroin gene catalogue.</title>
        <authorList>
            <person name="Kono N."/>
            <person name="Nakamura H."/>
            <person name="Ohtoshi R."/>
            <person name="Moran D.A.P."/>
            <person name="Shinohara A."/>
            <person name="Yoshida Y."/>
            <person name="Fujiwara M."/>
            <person name="Mori M."/>
            <person name="Tomita M."/>
            <person name="Arakawa K."/>
        </authorList>
    </citation>
    <scope>NUCLEOTIDE SEQUENCE [LARGE SCALE GENOMIC DNA]</scope>
</reference>
<sequence length="64" mass="6975">AFCGISANTPKMYRPKLRLLLPGIGDLPVVITADKCSEIKYCALTNGGRTSSRSRRVHLRGDSL</sequence>
<feature type="non-terminal residue" evidence="1">
    <location>
        <position position="1"/>
    </location>
</feature>
<proteinExistence type="predicted"/>
<organism evidence="1 2">
    <name type="scientific">Araneus ventricosus</name>
    <name type="common">Orbweaver spider</name>
    <name type="synonym">Epeira ventricosa</name>
    <dbReference type="NCBI Taxonomy" id="182803"/>
    <lineage>
        <taxon>Eukaryota</taxon>
        <taxon>Metazoa</taxon>
        <taxon>Ecdysozoa</taxon>
        <taxon>Arthropoda</taxon>
        <taxon>Chelicerata</taxon>
        <taxon>Arachnida</taxon>
        <taxon>Araneae</taxon>
        <taxon>Araneomorphae</taxon>
        <taxon>Entelegynae</taxon>
        <taxon>Araneoidea</taxon>
        <taxon>Araneidae</taxon>
        <taxon>Araneus</taxon>
    </lineage>
</organism>